<dbReference type="InterPro" id="IPR010286">
    <property type="entry name" value="METTL16/RlmF"/>
</dbReference>
<dbReference type="GeneID" id="59260129"/>
<comment type="caution">
    <text evidence="5">The sequence shown here is derived from an EMBL/GenBank/DDBJ whole genome shotgun (WGS) entry which is preliminary data.</text>
</comment>
<dbReference type="PANTHER" id="PTHR13393">
    <property type="entry name" value="SAM-DEPENDENT METHYLTRANSFERASE"/>
    <property type="match status" value="1"/>
</dbReference>
<dbReference type="GO" id="GO:0008168">
    <property type="term" value="F:methyltransferase activity"/>
    <property type="evidence" value="ECO:0007669"/>
    <property type="project" value="UniProtKB-KW"/>
</dbReference>
<dbReference type="SMART" id="SM00506">
    <property type="entry name" value="A1pp"/>
    <property type="match status" value="1"/>
</dbReference>
<evidence type="ECO:0000313" key="6">
    <source>
        <dbReference type="Proteomes" id="UP000531561"/>
    </source>
</evidence>
<dbReference type="Proteomes" id="UP000531561">
    <property type="component" value="Unassembled WGS sequence"/>
</dbReference>
<dbReference type="InterPro" id="IPR002589">
    <property type="entry name" value="Macro_dom"/>
</dbReference>
<dbReference type="SUPFAM" id="SSF52949">
    <property type="entry name" value="Macro domain-like"/>
    <property type="match status" value="1"/>
</dbReference>
<feature type="compositionally biased region" description="Polar residues" evidence="3">
    <location>
        <begin position="285"/>
        <end position="297"/>
    </location>
</feature>
<proteinExistence type="predicted"/>
<dbReference type="Pfam" id="PF05971">
    <property type="entry name" value="Methyltransf_10"/>
    <property type="match status" value="1"/>
</dbReference>
<dbReference type="PROSITE" id="PS51154">
    <property type="entry name" value="MACRO"/>
    <property type="match status" value="1"/>
</dbReference>
<dbReference type="FunFam" id="3.40.50.150:FF:000813">
    <property type="match status" value="1"/>
</dbReference>
<dbReference type="CDD" id="cd02908">
    <property type="entry name" value="Macro_OAADPr_deacetylase"/>
    <property type="match status" value="1"/>
</dbReference>
<dbReference type="CDD" id="cd02440">
    <property type="entry name" value="AdoMet_MTases"/>
    <property type="match status" value="1"/>
</dbReference>
<evidence type="ECO:0000256" key="3">
    <source>
        <dbReference type="SAM" id="MobiDB-lite"/>
    </source>
</evidence>
<evidence type="ECO:0000313" key="5">
    <source>
        <dbReference type="EMBL" id="KAF5872701.1"/>
    </source>
</evidence>
<dbReference type="EMBL" id="JABFCT010000010">
    <property type="protein sequence ID" value="KAF5872701.1"/>
    <property type="molecule type" value="Genomic_DNA"/>
</dbReference>
<sequence>MSIISATEIPTVSLLYHLKKLSPYKATDADELPPTPNQFFNDRIGLIRGDITHLGVDAIVNAANNSLLGGGGVDGAIHRAAGPDLLRECRTLNGCRTGSAKITDAYELPCKKVIHAVGPVYDSYKPEVSEQNLEGCYSTSLDLAVENGCKTIAFSALSTGVYGYPSDEAAPVALMTVRRFLESKKGSKMEKIIFCTFVPKDVAAYNEWIPRIFPTTESNADDDWEEVDEVESAENGAVLAKGTGSAKDSSEASKVELPEVPTKEPIEDGGPAAKKQKSSDDKNLLKSNGQLDFSDPKSVQQLTKSLLKRDFGLNLTLPDDRLCPPELIDTSSDIYNDSYNPNRQVHGLDIGTGASCIYPLLGCAQRASWRFTGTDIDDRSIAFARANIQSNGLQTRIQLIQTKSKGRLIPLDEIGCHSLDFTLCNPPFYTSAEDLISSASLKRRPPFTACTGSATEMVCEGGEVSFVSRMIVESLQLRNGVQWYTSMLGKFSSLSKVVEQLKKHKIDNYAVTEFIQGSRTRRWAVAWSFNDRRPSIAVSRGCKSLQKSLLPFPAEQTITVSMRDKAVIATRLHDMLSKLITLWSWESARFIGTGFCEKAVWSRASRRHLSETNDEKSNVTSKGLPEDMAFGFKITCGDHEEESPGTKVAIRWLKGHDSVLFESFCGMIKRKLQDM</sequence>
<accession>A0A8H6EHT0</accession>
<reference evidence="5 6" key="1">
    <citation type="journal article" date="2020" name="Phytopathology">
        <title>A high-quality genome resource of Botrytis fragariae, a new and rapidly spreading fungal pathogen causing strawberry gray mold in the U.S.A.</title>
        <authorList>
            <person name="Wu Y."/>
            <person name="Saski C.A."/>
            <person name="Schnabel G."/>
            <person name="Xiao S."/>
            <person name="Hu M."/>
        </authorList>
    </citation>
    <scope>NUCLEOTIDE SEQUENCE [LARGE SCALE GENOMIC DNA]</scope>
    <source>
        <strain evidence="5 6">BVB16</strain>
    </source>
</reference>
<dbReference type="OrthoDB" id="514248at2759"/>
<keyword evidence="6" id="KW-1185">Reference proteome</keyword>
<dbReference type="RefSeq" id="XP_037191647.1">
    <property type="nucleotide sequence ID" value="XM_037336437.1"/>
</dbReference>
<dbReference type="InterPro" id="IPR043472">
    <property type="entry name" value="Macro_dom-like"/>
</dbReference>
<dbReference type="NCBIfam" id="NF001664">
    <property type="entry name" value="PRK00431.1-6"/>
    <property type="match status" value="1"/>
</dbReference>
<evidence type="ECO:0000256" key="1">
    <source>
        <dbReference type="ARBA" id="ARBA00022603"/>
    </source>
</evidence>
<dbReference type="GO" id="GO:0070475">
    <property type="term" value="P:rRNA base methylation"/>
    <property type="evidence" value="ECO:0007669"/>
    <property type="project" value="TreeGrafter"/>
</dbReference>
<evidence type="ECO:0000256" key="2">
    <source>
        <dbReference type="ARBA" id="ARBA00022679"/>
    </source>
</evidence>
<dbReference type="Pfam" id="PF01661">
    <property type="entry name" value="Macro"/>
    <property type="match status" value="1"/>
</dbReference>
<feature type="compositionally biased region" description="Acidic residues" evidence="3">
    <location>
        <begin position="219"/>
        <end position="232"/>
    </location>
</feature>
<protein>
    <submittedName>
        <fullName evidence="5">Putative macro domain-containing protein</fullName>
    </submittedName>
</protein>
<dbReference type="SUPFAM" id="SSF53335">
    <property type="entry name" value="S-adenosyl-L-methionine-dependent methyltransferases"/>
    <property type="match status" value="1"/>
</dbReference>
<evidence type="ECO:0000259" key="4">
    <source>
        <dbReference type="PROSITE" id="PS51154"/>
    </source>
</evidence>
<dbReference type="AlphaFoldDB" id="A0A8H6EHT0"/>
<dbReference type="Gene3D" id="3.40.50.150">
    <property type="entry name" value="Vaccinia Virus protein VP39"/>
    <property type="match status" value="1"/>
</dbReference>
<gene>
    <name evidence="5" type="ORF">Bfra_006064</name>
</gene>
<keyword evidence="2" id="KW-0808">Transferase</keyword>
<name>A0A8H6EHT0_9HELO</name>
<feature type="compositionally biased region" description="Basic and acidic residues" evidence="3">
    <location>
        <begin position="248"/>
        <end position="266"/>
    </location>
</feature>
<feature type="region of interest" description="Disordered" evidence="3">
    <location>
        <begin position="216"/>
        <end position="297"/>
    </location>
</feature>
<feature type="domain" description="Macro" evidence="4">
    <location>
        <begin position="31"/>
        <end position="213"/>
    </location>
</feature>
<dbReference type="Gene3D" id="3.40.220.10">
    <property type="entry name" value="Leucine Aminopeptidase, subunit E, domain 1"/>
    <property type="match status" value="1"/>
</dbReference>
<dbReference type="InterPro" id="IPR029063">
    <property type="entry name" value="SAM-dependent_MTases_sf"/>
</dbReference>
<dbReference type="PANTHER" id="PTHR13393:SF0">
    <property type="entry name" value="RNA N6-ADENOSINE-METHYLTRANSFERASE METTL16"/>
    <property type="match status" value="1"/>
</dbReference>
<dbReference type="GO" id="GO:0005634">
    <property type="term" value="C:nucleus"/>
    <property type="evidence" value="ECO:0007669"/>
    <property type="project" value="TreeGrafter"/>
</dbReference>
<keyword evidence="1" id="KW-0489">Methyltransferase</keyword>
<organism evidence="5 6">
    <name type="scientific">Botrytis fragariae</name>
    <dbReference type="NCBI Taxonomy" id="1964551"/>
    <lineage>
        <taxon>Eukaryota</taxon>
        <taxon>Fungi</taxon>
        <taxon>Dikarya</taxon>
        <taxon>Ascomycota</taxon>
        <taxon>Pezizomycotina</taxon>
        <taxon>Leotiomycetes</taxon>
        <taxon>Helotiales</taxon>
        <taxon>Sclerotiniaceae</taxon>
        <taxon>Botrytis</taxon>
    </lineage>
</organism>